<dbReference type="GO" id="GO:0006565">
    <property type="term" value="P:L-serine catabolic process"/>
    <property type="evidence" value="ECO:0007669"/>
    <property type="project" value="TreeGrafter"/>
</dbReference>
<organism evidence="5 6">
    <name type="scientific">Nonomuraea terrae</name>
    <dbReference type="NCBI Taxonomy" id="2530383"/>
    <lineage>
        <taxon>Bacteria</taxon>
        <taxon>Bacillati</taxon>
        <taxon>Actinomycetota</taxon>
        <taxon>Actinomycetes</taxon>
        <taxon>Streptosporangiales</taxon>
        <taxon>Streptosporangiaceae</taxon>
        <taxon>Nonomuraea</taxon>
    </lineage>
</organism>
<accession>A0A4R4YB26</accession>
<protein>
    <submittedName>
        <fullName evidence="5">Pyridoxal-phosphate dependent enzyme</fullName>
    </submittedName>
</protein>
<evidence type="ECO:0000256" key="3">
    <source>
        <dbReference type="ARBA" id="ARBA00023239"/>
    </source>
</evidence>
<dbReference type="RefSeq" id="WP_132618400.1">
    <property type="nucleotide sequence ID" value="NZ_SMKQ01000137.1"/>
</dbReference>
<dbReference type="SUPFAM" id="SSF53686">
    <property type="entry name" value="Tryptophan synthase beta subunit-like PLP-dependent enzymes"/>
    <property type="match status" value="1"/>
</dbReference>
<keyword evidence="2" id="KW-0663">Pyridoxal phosphate</keyword>
<dbReference type="GO" id="GO:0009097">
    <property type="term" value="P:isoleucine biosynthetic process"/>
    <property type="evidence" value="ECO:0007669"/>
    <property type="project" value="TreeGrafter"/>
</dbReference>
<feature type="domain" description="Tryptophan synthase beta chain-like PALP" evidence="4">
    <location>
        <begin position="20"/>
        <end position="307"/>
    </location>
</feature>
<evidence type="ECO:0000256" key="2">
    <source>
        <dbReference type="ARBA" id="ARBA00022898"/>
    </source>
</evidence>
<proteinExistence type="predicted"/>
<dbReference type="PANTHER" id="PTHR48078">
    <property type="entry name" value="THREONINE DEHYDRATASE, MITOCHONDRIAL-RELATED"/>
    <property type="match status" value="1"/>
</dbReference>
<gene>
    <name evidence="5" type="ORF">E1286_32055</name>
</gene>
<dbReference type="GO" id="GO:0003941">
    <property type="term" value="F:L-serine ammonia-lyase activity"/>
    <property type="evidence" value="ECO:0007669"/>
    <property type="project" value="TreeGrafter"/>
</dbReference>
<evidence type="ECO:0000313" key="6">
    <source>
        <dbReference type="Proteomes" id="UP000295302"/>
    </source>
</evidence>
<evidence type="ECO:0000313" key="5">
    <source>
        <dbReference type="EMBL" id="TDD41771.1"/>
    </source>
</evidence>
<dbReference type="EMBL" id="SMKQ01000137">
    <property type="protein sequence ID" value="TDD41771.1"/>
    <property type="molecule type" value="Genomic_DNA"/>
</dbReference>
<evidence type="ECO:0000259" key="4">
    <source>
        <dbReference type="Pfam" id="PF00291"/>
    </source>
</evidence>
<dbReference type="InterPro" id="IPR036052">
    <property type="entry name" value="TrpB-like_PALP_sf"/>
</dbReference>
<keyword evidence="6" id="KW-1185">Reference proteome</keyword>
<keyword evidence="3" id="KW-0456">Lyase</keyword>
<name>A0A4R4YB26_9ACTN</name>
<evidence type="ECO:0000256" key="1">
    <source>
        <dbReference type="ARBA" id="ARBA00001933"/>
    </source>
</evidence>
<reference evidence="5 6" key="1">
    <citation type="submission" date="2019-03" db="EMBL/GenBank/DDBJ databases">
        <title>Draft genome sequences of novel Actinobacteria.</title>
        <authorList>
            <person name="Sahin N."/>
            <person name="Ay H."/>
            <person name="Saygin H."/>
        </authorList>
    </citation>
    <scope>NUCLEOTIDE SEQUENCE [LARGE SCALE GENOMIC DNA]</scope>
    <source>
        <strain evidence="5 6">CH32</strain>
    </source>
</reference>
<comment type="cofactor">
    <cofactor evidence="1">
        <name>pyridoxal 5'-phosphate</name>
        <dbReference type="ChEBI" id="CHEBI:597326"/>
    </cofactor>
</comment>
<sequence>MSTETLTSAGAPIDAPIDAYGTPLIDAADLVPGARVLIKDETRYASGSHKEPAARAVVARAAADGYRHVVVATCGNYGRAMAMACRAAGMTCTVVLPEGWSDGGAWMRDAGAHVHLVPGSYEDAVDESRRVAAEEGAVDGNVDGPYADAVFEGHGVVVPALREALGEPPAALWVPVGNGTTTIAVHRRMRALGWSSVINGVCSAGNNPVVTSWPGEYRMLPPDAVTASDHNQPLVNWHALQGAEAMAAIADTGGAVFGVHDEQLIEARAALTPYGASPTAAGAAALAGLLAHARAAGPLSGTHVVLLSGR</sequence>
<dbReference type="GO" id="GO:0006567">
    <property type="term" value="P:L-threonine catabolic process"/>
    <property type="evidence" value="ECO:0007669"/>
    <property type="project" value="TreeGrafter"/>
</dbReference>
<dbReference type="Gene3D" id="3.40.50.1100">
    <property type="match status" value="2"/>
</dbReference>
<comment type="caution">
    <text evidence="5">The sequence shown here is derived from an EMBL/GenBank/DDBJ whole genome shotgun (WGS) entry which is preliminary data.</text>
</comment>
<dbReference type="Pfam" id="PF00291">
    <property type="entry name" value="PALP"/>
    <property type="match status" value="1"/>
</dbReference>
<dbReference type="Proteomes" id="UP000295302">
    <property type="component" value="Unassembled WGS sequence"/>
</dbReference>
<dbReference type="InterPro" id="IPR050147">
    <property type="entry name" value="Ser/Thr_Dehydratase"/>
</dbReference>
<dbReference type="AlphaFoldDB" id="A0A4R4YB26"/>
<dbReference type="PANTHER" id="PTHR48078:SF6">
    <property type="entry name" value="L-THREONINE DEHYDRATASE CATABOLIC TDCB"/>
    <property type="match status" value="1"/>
</dbReference>
<dbReference type="OrthoDB" id="4350333at2"/>
<dbReference type="InterPro" id="IPR001926">
    <property type="entry name" value="TrpB-like_PALP"/>
</dbReference>
<dbReference type="GO" id="GO:0004794">
    <property type="term" value="F:threonine deaminase activity"/>
    <property type="evidence" value="ECO:0007669"/>
    <property type="project" value="TreeGrafter"/>
</dbReference>